<keyword evidence="4" id="KW-1185">Reference proteome</keyword>
<protein>
    <recommendedName>
        <fullName evidence="2">Glycoside hydrolase 131 catalytic N-terminal domain-containing protein</fullName>
    </recommendedName>
</protein>
<reference evidence="3 4" key="1">
    <citation type="journal article" date="2019" name="New Phytol.">
        <title>Comparative genomics reveals unique wood-decay strategies and fruiting body development in the Schizophyllaceae.</title>
        <authorList>
            <person name="Almasi E."/>
            <person name="Sahu N."/>
            <person name="Krizsan K."/>
            <person name="Balint B."/>
            <person name="Kovacs G.M."/>
            <person name="Kiss B."/>
            <person name="Cseklye J."/>
            <person name="Drula E."/>
            <person name="Henrissat B."/>
            <person name="Nagy I."/>
            <person name="Chovatia M."/>
            <person name="Adam C."/>
            <person name="LaButti K."/>
            <person name="Lipzen A."/>
            <person name="Riley R."/>
            <person name="Grigoriev I.V."/>
            <person name="Nagy L.G."/>
        </authorList>
    </citation>
    <scope>NUCLEOTIDE SEQUENCE [LARGE SCALE GENOMIC DNA]</scope>
    <source>
        <strain evidence="3 4">NL-1724</strain>
    </source>
</reference>
<dbReference type="PANTHER" id="PTHR34612">
    <property type="entry name" value="GH131_N DOMAIN-CONTAINING PROTEIN"/>
    <property type="match status" value="1"/>
</dbReference>
<organism evidence="3 4">
    <name type="scientific">Schizophyllum amplum</name>
    <dbReference type="NCBI Taxonomy" id="97359"/>
    <lineage>
        <taxon>Eukaryota</taxon>
        <taxon>Fungi</taxon>
        <taxon>Dikarya</taxon>
        <taxon>Basidiomycota</taxon>
        <taxon>Agaricomycotina</taxon>
        <taxon>Agaricomycetes</taxon>
        <taxon>Agaricomycetidae</taxon>
        <taxon>Agaricales</taxon>
        <taxon>Schizophyllaceae</taxon>
        <taxon>Schizophyllum</taxon>
    </lineage>
</organism>
<feature type="chain" id="PRO_5022037481" description="Glycoside hydrolase 131 catalytic N-terminal domain-containing protein" evidence="1">
    <location>
        <begin position="19"/>
        <end position="252"/>
    </location>
</feature>
<dbReference type="OrthoDB" id="120072at2759"/>
<dbReference type="AlphaFoldDB" id="A0A550CHF2"/>
<comment type="caution">
    <text evidence="3">The sequence shown here is derived from an EMBL/GenBank/DDBJ whole genome shotgun (WGS) entry which is preliminary data.</text>
</comment>
<dbReference type="PANTHER" id="PTHR34612:SF6">
    <property type="entry name" value="GLYCOSIDE HYDROLASE 131 CATALYTIC N-TERMINAL DOMAIN-CONTAINING PROTEIN"/>
    <property type="match status" value="1"/>
</dbReference>
<dbReference type="Proteomes" id="UP000320762">
    <property type="component" value="Unassembled WGS sequence"/>
</dbReference>
<dbReference type="Gene3D" id="2.60.120.1160">
    <property type="match status" value="1"/>
</dbReference>
<keyword evidence="1" id="KW-0732">Signal</keyword>
<name>A0A550CHF2_9AGAR</name>
<evidence type="ECO:0000313" key="3">
    <source>
        <dbReference type="EMBL" id="TRM64136.1"/>
    </source>
</evidence>
<proteinExistence type="predicted"/>
<evidence type="ECO:0000259" key="2">
    <source>
        <dbReference type="Pfam" id="PF18271"/>
    </source>
</evidence>
<evidence type="ECO:0000256" key="1">
    <source>
        <dbReference type="SAM" id="SignalP"/>
    </source>
</evidence>
<feature type="domain" description="Glycoside hydrolase 131 catalytic N-terminal" evidence="2">
    <location>
        <begin position="21"/>
        <end position="242"/>
    </location>
</feature>
<gene>
    <name evidence="3" type="ORF">BD626DRAFT_265901</name>
</gene>
<dbReference type="EMBL" id="VDMD01000008">
    <property type="protein sequence ID" value="TRM64136.1"/>
    <property type="molecule type" value="Genomic_DNA"/>
</dbReference>
<sequence>MLSISAISLLAAASAAQAATVLWDGSFDQFSTTADIDKWSWANQVGPYQWYIHGPGATSDYLALDASYMNPAGSESHGVKVTIDGTSNWNGQTMERTELIPQTTANLGTGNLLYHFSVKHSDENAPVSSLEHQVVFFESHFTELKYGVNGDDDLHWFVGGTSQWSTPFDADTWYNFAYDIDFSSSTVSLWTSTDAGELEKVAGPISASTSTNSADWHLGVLRLQTQNDVEDWYFSGVYVEDAPITTSIAGAA</sequence>
<dbReference type="Pfam" id="PF18271">
    <property type="entry name" value="GH131_N"/>
    <property type="match status" value="1"/>
</dbReference>
<dbReference type="InterPro" id="IPR041524">
    <property type="entry name" value="GH131_N"/>
</dbReference>
<feature type="signal peptide" evidence="1">
    <location>
        <begin position="1"/>
        <end position="18"/>
    </location>
</feature>
<dbReference type="STRING" id="97359.A0A550CHF2"/>
<accession>A0A550CHF2</accession>
<evidence type="ECO:0000313" key="4">
    <source>
        <dbReference type="Proteomes" id="UP000320762"/>
    </source>
</evidence>